<dbReference type="AlphaFoldDB" id="A0A2A5JSB1"/>
<keyword evidence="2" id="KW-0808">Transferase</keyword>
<evidence type="ECO:0000256" key="1">
    <source>
        <dbReference type="ARBA" id="ARBA00022603"/>
    </source>
</evidence>
<evidence type="ECO:0000259" key="3">
    <source>
        <dbReference type="Pfam" id="PF08241"/>
    </source>
</evidence>
<dbReference type="InterPro" id="IPR050602">
    <property type="entry name" value="Malonyl-ACP_OMT"/>
</dbReference>
<protein>
    <submittedName>
        <fullName evidence="4">Dethiobiotin synthase</fullName>
    </submittedName>
</protein>
<dbReference type="CDD" id="cd02440">
    <property type="entry name" value="AdoMet_MTases"/>
    <property type="match status" value="1"/>
</dbReference>
<gene>
    <name evidence="4" type="ORF">CEX98_07790</name>
</gene>
<sequence>MMKAEVTQTAKCFSKAAHTYSQHANVQKQAANILFSRLAQHNSELGAVRMFPRLLDLGCGPHENFHRLKAFTTHYLGADLSHAMLASQLQEGASVCCDMDKLAIQQNCIDLVFSNFAIQWSNSPRALFEQLYDVLKNQGRVILSSVLDGSLAQINTAWQAIDECGHVNAFYTLAQLRDFAAQAGFKVIWEQEEILVDSYDSPLEALRSVKKIGANDVKTTAKRQGLLGKSAYARLLQHYPQSERGFDVSYNVGFLELQK</sequence>
<dbReference type="PANTHER" id="PTHR13090">
    <property type="entry name" value="ARGININE-HYDROXYLASE NDUFAF5, MITOCHONDRIAL"/>
    <property type="match status" value="1"/>
</dbReference>
<evidence type="ECO:0000313" key="5">
    <source>
        <dbReference type="Proteomes" id="UP000228621"/>
    </source>
</evidence>
<proteinExistence type="predicted"/>
<dbReference type="Proteomes" id="UP000228621">
    <property type="component" value="Unassembled WGS sequence"/>
</dbReference>
<dbReference type="GO" id="GO:0008757">
    <property type="term" value="F:S-adenosylmethionine-dependent methyltransferase activity"/>
    <property type="evidence" value="ECO:0007669"/>
    <property type="project" value="InterPro"/>
</dbReference>
<accession>A0A2A5JSB1</accession>
<dbReference type="GO" id="GO:0032259">
    <property type="term" value="P:methylation"/>
    <property type="evidence" value="ECO:0007669"/>
    <property type="project" value="UniProtKB-KW"/>
</dbReference>
<evidence type="ECO:0000313" key="4">
    <source>
        <dbReference type="EMBL" id="PCK32354.1"/>
    </source>
</evidence>
<dbReference type="EMBL" id="NKHF01000035">
    <property type="protein sequence ID" value="PCK32354.1"/>
    <property type="molecule type" value="Genomic_DNA"/>
</dbReference>
<dbReference type="OrthoDB" id="9760689at2"/>
<dbReference type="SUPFAM" id="SSF53335">
    <property type="entry name" value="S-adenosyl-L-methionine-dependent methyltransferases"/>
    <property type="match status" value="1"/>
</dbReference>
<dbReference type="RefSeq" id="WP_099641532.1">
    <property type="nucleotide sequence ID" value="NZ_NKHF01000035.1"/>
</dbReference>
<organism evidence="4 5">
    <name type="scientific">Pseudoalteromonas piscicida</name>
    <dbReference type="NCBI Taxonomy" id="43662"/>
    <lineage>
        <taxon>Bacteria</taxon>
        <taxon>Pseudomonadati</taxon>
        <taxon>Pseudomonadota</taxon>
        <taxon>Gammaproteobacteria</taxon>
        <taxon>Alteromonadales</taxon>
        <taxon>Pseudoalteromonadaceae</taxon>
        <taxon>Pseudoalteromonas</taxon>
    </lineage>
</organism>
<feature type="domain" description="Methyltransferase type 11" evidence="3">
    <location>
        <begin position="55"/>
        <end position="143"/>
    </location>
</feature>
<dbReference type="InterPro" id="IPR013216">
    <property type="entry name" value="Methyltransf_11"/>
</dbReference>
<comment type="caution">
    <text evidence="4">The sequence shown here is derived from an EMBL/GenBank/DDBJ whole genome shotgun (WGS) entry which is preliminary data.</text>
</comment>
<dbReference type="InterPro" id="IPR029063">
    <property type="entry name" value="SAM-dependent_MTases_sf"/>
</dbReference>
<evidence type="ECO:0000256" key="2">
    <source>
        <dbReference type="ARBA" id="ARBA00022679"/>
    </source>
</evidence>
<dbReference type="PANTHER" id="PTHR13090:SF1">
    <property type="entry name" value="ARGININE-HYDROXYLASE NDUFAF5, MITOCHONDRIAL"/>
    <property type="match status" value="1"/>
</dbReference>
<dbReference type="Pfam" id="PF08241">
    <property type="entry name" value="Methyltransf_11"/>
    <property type="match status" value="1"/>
</dbReference>
<dbReference type="Gene3D" id="3.40.50.150">
    <property type="entry name" value="Vaccinia Virus protein VP39"/>
    <property type="match status" value="1"/>
</dbReference>
<name>A0A2A5JSB1_PSEO7</name>
<keyword evidence="1" id="KW-0489">Methyltransferase</keyword>
<keyword evidence="5" id="KW-1185">Reference proteome</keyword>
<reference evidence="5" key="1">
    <citation type="journal article" date="2019" name="Genome Announc.">
        <title>Draft Genome Sequence of Pseudoalteromonas piscicida Strain 36Y ROTHPW, an Hypersaline Seawater Isolate from the South Coast of Sonora, Mexico.</title>
        <authorList>
            <person name="Sanchez-Diaz R."/>
            <person name="Molina-Garza Z.J."/>
            <person name="Cruz-Suarez L.E."/>
            <person name="Selvin J."/>
            <person name="Kiran G.S."/>
            <person name="Ibarra-Gamez J.C."/>
            <person name="Gomez-Gil B."/>
            <person name="Galaviz-Silva L."/>
        </authorList>
    </citation>
    <scope>NUCLEOTIDE SEQUENCE [LARGE SCALE GENOMIC DNA]</scope>
    <source>
        <strain evidence="5">36Y_RITHPW</strain>
    </source>
</reference>